<proteinExistence type="predicted"/>
<accession>A0A0M4M436</accession>
<evidence type="ECO:0000256" key="1">
    <source>
        <dbReference type="SAM" id="MobiDB-lite"/>
    </source>
</evidence>
<evidence type="ECO:0000313" key="3">
    <source>
        <dbReference type="Proteomes" id="UP000057213"/>
    </source>
</evidence>
<reference evidence="2 3" key="1">
    <citation type="journal article" date="2015" name="Genome Announc.">
        <title>Complete Genome Sequence of Bartonella ancashensis Strain 20.00, Isolated from the Blood of a Patient with Verruga Peruana.</title>
        <authorList>
            <person name="Hang J."/>
            <person name="Mullins K.E."/>
            <person name="Clifford R.J."/>
            <person name="Onmus-Leone F."/>
            <person name="Yang Y."/>
            <person name="Jiang J."/>
            <person name="Leguia M."/>
            <person name="Kasper M.R."/>
            <person name="Maguina C."/>
            <person name="Lesho E.P."/>
            <person name="Jarman R.G."/>
            <person name="Richards A.L."/>
            <person name="Blazes D."/>
        </authorList>
    </citation>
    <scope>NUCLEOTIDE SEQUENCE [LARGE SCALE GENOMIC DNA]</scope>
    <source>
        <strain evidence="2 3">20.00</strain>
    </source>
</reference>
<name>A0A0M4M436_9HYPH</name>
<sequence>MARRTGRQTFEMKVEKALEKAMDFDFSKAGIEGMSSDTSANPVDPVDVDDLIKKIASAEENATTEDDTSSLPPSIHDGAAIDESVAEQLFGQKPTDELAGGTVQNTLLSEQPLPANDDSIIPLNFTSSRQNSISRTYWNTTALSALWAAGGAFIAHKLAPSGLNSLESVVNFITSPIGLAVAAGTAIPIMMSWGFAKLIKHSKELHNIVMLMTNAAQHLNEPREISEKQIAIIGKTIREEIATMNEEIERTLKRAVELEAIIQGEVRTLEQAYGRNESRIHTLIKELSNERMAILNHASRVQSAIKGTQQQLSGEFDSVTSQIAKNVENFAQILSQTLQKQGEDLVAKLSYAGDGVTNKLFEKFNETTLQIQHKNTKLFHELGKNFDNFSERFDDNERRLENIFNETATKAEICIAKVATHIQDVTDDTLLKVDKKFKVLDKTIIDRHDESLQNFDEKILHLNEKAGKLSSQFDDITSEAIEAFEDRLVAVDLSLKEHSDSVVETFVAHSQELENNVEKLGSFLEAHASQIHAGLKQKTSDIADVFTSGHDNIRLAVDESKKSLREEIRNIDTAIIDIIKERSQDLQLQFSDQRDIMSDMINREKDKIANTLKDQIDSLAQNISAIEKTLIDNVQTVDLHTADQVANIVHCTEKLQESIAQSCEKTQEALEVQARNIDVRTDALRDSLAMNSVSLNEVLSGQTHVLEKRMEEIHDLIAKSDIHIDVALKQQVNLVEDAIADNNKVLVETVQNHIKELGDRTEILKDTLYHSNGEFFEAFGTHIELFDKDLESRAHQICEHADMLTEKLAQKFNQVHETIDMQTSALEERSDALKTSIIINNEQNREIQHALETSVDNIRTTLESSISAITDNLQDTITQASGIFYSTGEQILASLHGETDKAQEKLFIVSEQLASIVAEQVERSETSILSAGDKFISSVSDITVKAENIILESGDRIVSNVEQTVHETSQKLLSSLTEQTAYTTEAFTVASNNVHTLLNEAVNTSTTAIEQLLHERSSALYHSMQELESNLGYQLSDVSSRLEETSNQTALQISGHVEQLTELSDHLNQVAQHTAESLSNLTQHVSEQISFSTEEVEKRIHAQNQSLVDTLTQANFETIQTVNTVKEDLVGNVSSILEQLNQSIYNIHENSNALVSTIQSVDGQFNETANNFFHNTSKTAEYFSNSSQELNSTVEILQEFVQGTFNKMSNITENFGSHTQALSETINALQESESELSGAFKKKQNVLYELGDLLVSKFDEFSKLIQHYENALNSAFERTDKNARNSEKSLQQTLNKLVYEASTRFSESAEDIHNSVNEVRLELSKISNNVNESIQQLPEKAQETIDAIHLALEEKISVLKDLANVVQNNNKKERLIPKVLESLAPSKKNSVFPDIVKKATLPKSVVQTEQNNKNQNKWVSNLLERASHEERNDESTATATASQVQTKPQLMKESLNLLAANILKAINHDAVVGLWRHYKRGQKNITVERLYTASGQMIFEKIKKKYVKDSDFKRVVDRYIADFERLLRDASRSSGTAGAAQKHLVSNAGKVYTILSHASGRIQ</sequence>
<dbReference type="InterPro" id="IPR000074">
    <property type="entry name" value="ApoA_E"/>
</dbReference>
<dbReference type="PATRIC" id="fig|1318743.3.peg.1063"/>
<dbReference type="EMBL" id="CP010401">
    <property type="protein sequence ID" value="ALE03862.1"/>
    <property type="molecule type" value="Genomic_DNA"/>
</dbReference>
<dbReference type="GO" id="GO:0008289">
    <property type="term" value="F:lipid binding"/>
    <property type="evidence" value="ECO:0007669"/>
    <property type="project" value="InterPro"/>
</dbReference>
<protein>
    <submittedName>
        <fullName evidence="2">Kinesin-like protein</fullName>
    </submittedName>
</protein>
<dbReference type="SUPFAM" id="SSF58113">
    <property type="entry name" value="Apolipoprotein A-I"/>
    <property type="match status" value="1"/>
</dbReference>
<dbReference type="GO" id="GO:0042157">
    <property type="term" value="P:lipoprotein metabolic process"/>
    <property type="evidence" value="ECO:0007669"/>
    <property type="project" value="InterPro"/>
</dbReference>
<dbReference type="RefSeq" id="WP_053944349.1">
    <property type="nucleotide sequence ID" value="NZ_CP010401.1"/>
</dbReference>
<evidence type="ECO:0000313" key="2">
    <source>
        <dbReference type="EMBL" id="ALE03862.1"/>
    </source>
</evidence>
<dbReference type="GO" id="GO:0006869">
    <property type="term" value="P:lipid transport"/>
    <property type="evidence" value="ECO:0007669"/>
    <property type="project" value="InterPro"/>
</dbReference>
<organism evidence="2 3">
    <name type="scientific">Bartonella ancashensis</name>
    <dbReference type="NCBI Taxonomy" id="1318743"/>
    <lineage>
        <taxon>Bacteria</taxon>
        <taxon>Pseudomonadati</taxon>
        <taxon>Pseudomonadota</taxon>
        <taxon>Alphaproteobacteria</taxon>
        <taxon>Hyphomicrobiales</taxon>
        <taxon>Bartonellaceae</taxon>
        <taxon>Bartonella</taxon>
    </lineage>
</organism>
<dbReference type="OrthoDB" id="9777715at2"/>
<dbReference type="GO" id="GO:0005576">
    <property type="term" value="C:extracellular region"/>
    <property type="evidence" value="ECO:0007669"/>
    <property type="project" value="InterPro"/>
</dbReference>
<dbReference type="KEGG" id="banc:PU02_1048"/>
<gene>
    <name evidence="2" type="ORF">PU02_1048</name>
</gene>
<feature type="region of interest" description="Disordered" evidence="1">
    <location>
        <begin position="1426"/>
        <end position="1445"/>
    </location>
</feature>
<dbReference type="Gene3D" id="1.20.120.20">
    <property type="entry name" value="Apolipoprotein"/>
    <property type="match status" value="1"/>
</dbReference>
<keyword evidence="3" id="KW-1185">Reference proteome</keyword>
<dbReference type="STRING" id="1318743.PU02_1048"/>
<dbReference type="Proteomes" id="UP000057213">
    <property type="component" value="Chromosome"/>
</dbReference>
<dbReference type="Gene3D" id="1.20.5.1230">
    <property type="entry name" value="Apolipoprotein A-I"/>
    <property type="match status" value="1"/>
</dbReference>
<dbReference type="Pfam" id="PF01442">
    <property type="entry name" value="Apolipoprotein"/>
    <property type="match status" value="4"/>
</dbReference>